<feature type="chain" id="PRO_5026188672" description="Major outer membrane protein" evidence="1">
    <location>
        <begin position="21"/>
        <end position="387"/>
    </location>
</feature>
<dbReference type="RefSeq" id="WP_004318475.1">
    <property type="nucleotide sequence ID" value="NZ_CP012543.1"/>
</dbReference>
<dbReference type="InterPro" id="IPR023614">
    <property type="entry name" value="Porin_dom_sf"/>
</dbReference>
<reference evidence="2 3" key="1">
    <citation type="submission" date="2016-07" db="EMBL/GenBank/DDBJ databases">
        <title>Comparative genomics of the Campylobacter concisus group.</title>
        <authorList>
            <person name="Miller W.G."/>
            <person name="Yee E."/>
            <person name="Chapman M.H."/>
            <person name="Huynh S."/>
            <person name="Bono J.L."/>
            <person name="On S.L.W."/>
            <person name="StLeger J."/>
            <person name="Foster G."/>
            <person name="Parker C.T."/>
        </authorList>
    </citation>
    <scope>NUCLEOTIDE SEQUENCE [LARGE SCALE GENOMIC DNA]</scope>
    <source>
        <strain evidence="2 3">ATCC 33238</strain>
    </source>
</reference>
<name>A0A6G5QPT3_CAMRE</name>
<evidence type="ECO:0008006" key="4">
    <source>
        <dbReference type="Google" id="ProtNLM"/>
    </source>
</evidence>
<dbReference type="AlphaFoldDB" id="A0A6G5QPT3"/>
<organism evidence="2 3">
    <name type="scientific">Campylobacter rectus</name>
    <name type="common">Wolinella recta</name>
    <dbReference type="NCBI Taxonomy" id="203"/>
    <lineage>
        <taxon>Bacteria</taxon>
        <taxon>Pseudomonadati</taxon>
        <taxon>Campylobacterota</taxon>
        <taxon>Epsilonproteobacteria</taxon>
        <taxon>Campylobacterales</taxon>
        <taxon>Campylobacteraceae</taxon>
        <taxon>Campylobacter</taxon>
    </lineage>
</organism>
<dbReference type="Proteomes" id="UP000502377">
    <property type="component" value="Chromosome"/>
</dbReference>
<feature type="signal peptide" evidence="1">
    <location>
        <begin position="1"/>
        <end position="20"/>
    </location>
</feature>
<dbReference type="SUPFAM" id="SSF56935">
    <property type="entry name" value="Porins"/>
    <property type="match status" value="1"/>
</dbReference>
<dbReference type="EMBL" id="CP012543">
    <property type="protein sequence ID" value="QCD47466.1"/>
    <property type="molecule type" value="Genomic_DNA"/>
</dbReference>
<keyword evidence="1" id="KW-0732">Signal</keyword>
<sequence>MNRSFALMATIACAAIAANGADTLEEAFKNGKASGDVSAYYESRHVDKGDKSTYFNNTAWAIGSVGLKYETDFYKSFKGVVGFRGSVPFYEDDKDFDTGHGKGDSTERIYENNRFMLLNLYLEYNAYDTVVRVGRQNMNSDWVTKVNDGVSVTNSSVSNLTLDALWTRARGKVQLNEMFRVKKINKNKGLFAGGATYKFDNGLAFRGYVMHASDIFTGYGAKAMYDGSITEDFGMGGMIHVTRTSERHADDGKLFDTSVYAKYQDHKFTVGYTQTGKKNGWGSFNKAGDNIVQFEEGDVMYERDVRTVYTMVSTKVQKLSIDAILGTTSYKLKGGDEKRYRQHEFSTWLSYPILENLSAIVKFDKTIKAQPYYPAMTQVSAGLSYTF</sequence>
<accession>A0A6G5QPT3</accession>
<gene>
    <name evidence="2" type="ORF">CRECT_1846</name>
</gene>
<evidence type="ECO:0000313" key="2">
    <source>
        <dbReference type="EMBL" id="QCD47466.1"/>
    </source>
</evidence>
<evidence type="ECO:0000256" key="1">
    <source>
        <dbReference type="SAM" id="SignalP"/>
    </source>
</evidence>
<dbReference type="NCBIfam" id="NF033923">
    <property type="entry name" value="opr_proin_2"/>
    <property type="match status" value="1"/>
</dbReference>
<dbReference type="NCBIfam" id="NF033922">
    <property type="entry name" value="opr_porin_1"/>
    <property type="match status" value="1"/>
</dbReference>
<evidence type="ECO:0000313" key="3">
    <source>
        <dbReference type="Proteomes" id="UP000502377"/>
    </source>
</evidence>
<dbReference type="Gene3D" id="2.40.160.10">
    <property type="entry name" value="Porin"/>
    <property type="match status" value="1"/>
</dbReference>
<protein>
    <recommendedName>
        <fullName evidence="4">Major outer membrane protein</fullName>
    </recommendedName>
</protein>
<dbReference type="KEGG" id="crx:CRECT_1846"/>
<proteinExistence type="predicted"/>